<organism evidence="2 3">
    <name type="scientific">Patellaria atrata CBS 101060</name>
    <dbReference type="NCBI Taxonomy" id="1346257"/>
    <lineage>
        <taxon>Eukaryota</taxon>
        <taxon>Fungi</taxon>
        <taxon>Dikarya</taxon>
        <taxon>Ascomycota</taxon>
        <taxon>Pezizomycotina</taxon>
        <taxon>Dothideomycetes</taxon>
        <taxon>Dothideomycetes incertae sedis</taxon>
        <taxon>Patellariales</taxon>
        <taxon>Patellariaceae</taxon>
        <taxon>Patellaria</taxon>
    </lineage>
</organism>
<comment type="caution">
    <text evidence="2">The sequence shown here is derived from an EMBL/GenBank/DDBJ whole genome shotgun (WGS) entry which is preliminary data.</text>
</comment>
<accession>A0A9P4S9N3</accession>
<evidence type="ECO:0000313" key="2">
    <source>
        <dbReference type="EMBL" id="KAF2838414.1"/>
    </source>
</evidence>
<proteinExistence type="predicted"/>
<feature type="region of interest" description="Disordered" evidence="1">
    <location>
        <begin position="1"/>
        <end position="108"/>
    </location>
</feature>
<feature type="compositionally biased region" description="Basic and acidic residues" evidence="1">
    <location>
        <begin position="60"/>
        <end position="69"/>
    </location>
</feature>
<dbReference type="AlphaFoldDB" id="A0A9P4S9N3"/>
<evidence type="ECO:0000313" key="3">
    <source>
        <dbReference type="Proteomes" id="UP000799429"/>
    </source>
</evidence>
<dbReference type="Proteomes" id="UP000799429">
    <property type="component" value="Unassembled WGS sequence"/>
</dbReference>
<reference evidence="2" key="1">
    <citation type="journal article" date="2020" name="Stud. Mycol.">
        <title>101 Dothideomycetes genomes: a test case for predicting lifestyles and emergence of pathogens.</title>
        <authorList>
            <person name="Haridas S."/>
            <person name="Albert R."/>
            <person name="Binder M."/>
            <person name="Bloem J."/>
            <person name="Labutti K."/>
            <person name="Salamov A."/>
            <person name="Andreopoulos B."/>
            <person name="Baker S."/>
            <person name="Barry K."/>
            <person name="Bills G."/>
            <person name="Bluhm B."/>
            <person name="Cannon C."/>
            <person name="Castanera R."/>
            <person name="Culley D."/>
            <person name="Daum C."/>
            <person name="Ezra D."/>
            <person name="Gonzalez J."/>
            <person name="Henrissat B."/>
            <person name="Kuo A."/>
            <person name="Liang C."/>
            <person name="Lipzen A."/>
            <person name="Lutzoni F."/>
            <person name="Magnuson J."/>
            <person name="Mondo S."/>
            <person name="Nolan M."/>
            <person name="Ohm R."/>
            <person name="Pangilinan J."/>
            <person name="Park H.-J."/>
            <person name="Ramirez L."/>
            <person name="Alfaro M."/>
            <person name="Sun H."/>
            <person name="Tritt A."/>
            <person name="Yoshinaga Y."/>
            <person name="Zwiers L.-H."/>
            <person name="Turgeon B."/>
            <person name="Goodwin S."/>
            <person name="Spatafora J."/>
            <person name="Crous P."/>
            <person name="Grigoriev I."/>
        </authorList>
    </citation>
    <scope>NUCLEOTIDE SEQUENCE</scope>
    <source>
        <strain evidence="2">CBS 101060</strain>
    </source>
</reference>
<evidence type="ECO:0000256" key="1">
    <source>
        <dbReference type="SAM" id="MobiDB-lite"/>
    </source>
</evidence>
<dbReference type="OrthoDB" id="3913483at2759"/>
<dbReference type="EMBL" id="MU006097">
    <property type="protein sequence ID" value="KAF2838414.1"/>
    <property type="molecule type" value="Genomic_DNA"/>
</dbReference>
<gene>
    <name evidence="2" type="ORF">M501DRAFT_935979</name>
</gene>
<name>A0A9P4S9N3_9PEZI</name>
<feature type="compositionally biased region" description="Basic and acidic residues" evidence="1">
    <location>
        <begin position="96"/>
        <end position="108"/>
    </location>
</feature>
<feature type="compositionally biased region" description="Basic and acidic residues" evidence="1">
    <location>
        <begin position="1"/>
        <end position="13"/>
    </location>
</feature>
<protein>
    <submittedName>
        <fullName evidence="2">Uncharacterized protein</fullName>
    </submittedName>
</protein>
<sequence>MSSKQDIIDERKSNLPLPDQPPTASDWNSADARNVNVGSGAQEGDIASSALREPVTADADVGRTAKDGLEGIPNDAVTRDKKDKAGLAQTTGKDYGYPHKSDPSSELK</sequence>
<keyword evidence="3" id="KW-1185">Reference proteome</keyword>